<dbReference type="Pfam" id="PF00501">
    <property type="entry name" value="AMP-binding"/>
    <property type="match status" value="1"/>
</dbReference>
<dbReference type="EMBL" id="MU069505">
    <property type="protein sequence ID" value="KAF5840693.1"/>
    <property type="molecule type" value="Genomic_DNA"/>
</dbReference>
<feature type="region of interest" description="Disordered" evidence="1">
    <location>
        <begin position="303"/>
        <end position="341"/>
    </location>
</feature>
<comment type="caution">
    <text evidence="3">The sequence shown here is derived from an EMBL/GenBank/DDBJ whole genome shotgun (WGS) entry which is preliminary data.</text>
</comment>
<dbReference type="Gene3D" id="3.40.50.12780">
    <property type="entry name" value="N-terminal domain of ligase-like"/>
    <property type="match status" value="1"/>
</dbReference>
<feature type="domain" description="AMP-dependent synthetase/ligase" evidence="2">
    <location>
        <begin position="94"/>
        <end position="193"/>
    </location>
</feature>
<dbReference type="Pfam" id="PF23562">
    <property type="entry name" value="AMP-binding_C_3"/>
    <property type="match status" value="1"/>
</dbReference>
<evidence type="ECO:0000313" key="3">
    <source>
        <dbReference type="EMBL" id="KAF5840693.1"/>
    </source>
</evidence>
<dbReference type="Proteomes" id="UP000815325">
    <property type="component" value="Unassembled WGS sequence"/>
</dbReference>
<accession>A0ABQ7H1F7</accession>
<gene>
    <name evidence="3" type="ORF">DUNSADRAFT_15788</name>
</gene>
<feature type="compositionally biased region" description="Low complexity" evidence="1">
    <location>
        <begin position="311"/>
        <end position="333"/>
    </location>
</feature>
<evidence type="ECO:0000259" key="2">
    <source>
        <dbReference type="Pfam" id="PF00501"/>
    </source>
</evidence>
<evidence type="ECO:0000256" key="1">
    <source>
        <dbReference type="SAM" id="MobiDB-lite"/>
    </source>
</evidence>
<sequence length="389" mass="40982">MCALVHGSLCSSFLCVSCPPQVMQRMRSAPPLRQKIVGLFLAISTSYIKARRVVQGMDLKYALNPRPLPTLLGAYLLSALLQPLHALATKVVWSKVREALGIRRTVVSGGGSLATHLDDFFEVIGLPVLNGWGLTETSPVLACRRAVQNVRGTVGHPVPGTELRVVNPETLEPVAPGEAGVVLARGPGVTPGYVDNEAATAKAFRAGDGWFDTGDLGWQMPEGVPGSNMGGILQLTGRSKDTIVLINGKNVSPQPIEDMVCASTLVKHCLLFGQDRRELGALVFPDMDALEALLAERKALASGAAPAPSTNSTDASNNGAGSSSSSTNGTGTDHPLATSASPRDLEDIFMAEIQRLEDESKSPPEFRIARVQVVVSGSLTPGVHVVVLS</sequence>
<dbReference type="PANTHER" id="PTHR43813:SF1">
    <property type="entry name" value="ACYL-ACTIVATING ENZYME 16, CHLOROPLASTIC-RELATED"/>
    <property type="match status" value="1"/>
</dbReference>
<dbReference type="InterPro" id="IPR042099">
    <property type="entry name" value="ANL_N_sf"/>
</dbReference>
<dbReference type="SUPFAM" id="SSF56801">
    <property type="entry name" value="Acetyl-CoA synthetase-like"/>
    <property type="match status" value="1"/>
</dbReference>
<dbReference type="PANTHER" id="PTHR43813">
    <property type="entry name" value="ACYL-ACTIVATING ENZYME 16, CHLOROPLASTIC-RELATED"/>
    <property type="match status" value="1"/>
</dbReference>
<proteinExistence type="predicted"/>
<protein>
    <recommendedName>
        <fullName evidence="2">AMP-dependent synthetase/ligase domain-containing protein</fullName>
    </recommendedName>
</protein>
<dbReference type="InterPro" id="IPR052987">
    <property type="entry name" value="Chloroplast_AMP-bd_Enzymes"/>
</dbReference>
<name>A0ABQ7H1F7_DUNSA</name>
<keyword evidence="4" id="KW-1185">Reference proteome</keyword>
<dbReference type="InterPro" id="IPR000873">
    <property type="entry name" value="AMP-dep_synth/lig_dom"/>
</dbReference>
<evidence type="ECO:0000313" key="4">
    <source>
        <dbReference type="Proteomes" id="UP000815325"/>
    </source>
</evidence>
<organism evidence="3 4">
    <name type="scientific">Dunaliella salina</name>
    <name type="common">Green alga</name>
    <name type="synonym">Protococcus salinus</name>
    <dbReference type="NCBI Taxonomy" id="3046"/>
    <lineage>
        <taxon>Eukaryota</taxon>
        <taxon>Viridiplantae</taxon>
        <taxon>Chlorophyta</taxon>
        <taxon>core chlorophytes</taxon>
        <taxon>Chlorophyceae</taxon>
        <taxon>CS clade</taxon>
        <taxon>Chlamydomonadales</taxon>
        <taxon>Dunaliellaceae</taxon>
        <taxon>Dunaliella</taxon>
    </lineage>
</organism>
<reference evidence="3" key="1">
    <citation type="submission" date="2017-08" db="EMBL/GenBank/DDBJ databases">
        <authorList>
            <person name="Polle J.E."/>
            <person name="Barry K."/>
            <person name="Cushman J."/>
            <person name="Schmutz J."/>
            <person name="Tran D."/>
            <person name="Hathwaick L.T."/>
            <person name="Yim W.C."/>
            <person name="Jenkins J."/>
            <person name="Mckie-Krisberg Z.M."/>
            <person name="Prochnik S."/>
            <person name="Lindquist E."/>
            <person name="Dockter R.B."/>
            <person name="Adam C."/>
            <person name="Molina H."/>
            <person name="Bunkerborg J."/>
            <person name="Jin E."/>
            <person name="Buchheim M."/>
            <person name="Magnuson J."/>
        </authorList>
    </citation>
    <scope>NUCLEOTIDE SEQUENCE</scope>
    <source>
        <strain evidence="3">CCAP 19/18</strain>
    </source>
</reference>